<dbReference type="GO" id="GO:0046872">
    <property type="term" value="F:metal ion binding"/>
    <property type="evidence" value="ECO:0007669"/>
    <property type="project" value="UniProtKB-KW"/>
</dbReference>
<dbReference type="AlphaFoldDB" id="A0A9N9EQX1"/>
<dbReference type="PANTHER" id="PTHR47345">
    <property type="entry name" value="CUT9-INTERACTING PROTEIN SCN1"/>
    <property type="match status" value="1"/>
</dbReference>
<evidence type="ECO:0000256" key="1">
    <source>
        <dbReference type="PIRSR" id="PIRSR005902-1"/>
    </source>
</evidence>
<dbReference type="OrthoDB" id="413993at2759"/>
<feature type="binding site" evidence="1">
    <location>
        <position position="26"/>
    </location>
    <ligand>
        <name>a divalent metal cation</name>
        <dbReference type="ChEBI" id="CHEBI:60240"/>
        <label>1</label>
    </ligand>
</feature>
<dbReference type="Pfam" id="PF01026">
    <property type="entry name" value="TatD_DNase"/>
    <property type="match status" value="1"/>
</dbReference>
<dbReference type="InterPro" id="IPR032466">
    <property type="entry name" value="Metal_Hydrolase"/>
</dbReference>
<dbReference type="Gene3D" id="3.20.20.140">
    <property type="entry name" value="Metal-dependent hydrolases"/>
    <property type="match status" value="1"/>
</dbReference>
<evidence type="ECO:0000313" key="2">
    <source>
        <dbReference type="EMBL" id="CAG8691332.1"/>
    </source>
</evidence>
<sequence>MSIMSVYMEESEENFLWSKTGDAHTHAHDDRERLSKIGELKTARLCLMGTRFEDLDIVSQLSAKFQSKVVPCFGFHPWFAHLLSLEDDPPESEIHYRSVLSDIGPKSSTDCNIEPILVYLPPPKPFNVWFEKLENLVKTNTTALIGEVGLDKSARLTDPKTQSLSKVQTKIQHQIAILEKQLDLAAKYNRAVSLHCVQATGQVIELLDRKVLSQQPLPPRICMHSYGGSVDTIKILTETRPKKKKKLPTDIYFSFSIVINERYSRLHDLIRAVPEDRLLVESDFHSPDGLDHLMEKIVLLVSEAKGWTRATTLEKTFQNFLKFIGES</sequence>
<feature type="binding site" evidence="1">
    <location>
        <position position="224"/>
    </location>
    <ligand>
        <name>a divalent metal cation</name>
        <dbReference type="ChEBI" id="CHEBI:60240"/>
        <label>2</label>
    </ligand>
</feature>
<comment type="caution">
    <text evidence="2">The sequence shown here is derived from an EMBL/GenBank/DDBJ whole genome shotgun (WGS) entry which is preliminary data.</text>
</comment>
<dbReference type="PIRSF" id="PIRSF005902">
    <property type="entry name" value="DNase_TatD"/>
    <property type="match status" value="1"/>
</dbReference>
<feature type="binding site" evidence="1">
    <location>
        <position position="24"/>
    </location>
    <ligand>
        <name>a divalent metal cation</name>
        <dbReference type="ChEBI" id="CHEBI:60240"/>
        <label>1</label>
    </ligand>
</feature>
<proteinExistence type="predicted"/>
<dbReference type="PANTHER" id="PTHR47345:SF1">
    <property type="entry name" value="CUT9-INTERACTING PROTEIN SCN1"/>
    <property type="match status" value="1"/>
</dbReference>
<dbReference type="GO" id="GO:0016788">
    <property type="term" value="F:hydrolase activity, acting on ester bonds"/>
    <property type="evidence" value="ECO:0007669"/>
    <property type="project" value="InterPro"/>
</dbReference>
<feature type="binding site" evidence="1">
    <location>
        <position position="283"/>
    </location>
    <ligand>
        <name>a divalent metal cation</name>
        <dbReference type="ChEBI" id="CHEBI:60240"/>
        <label>1</label>
    </ligand>
</feature>
<dbReference type="InterPro" id="IPR001130">
    <property type="entry name" value="TatD-like"/>
</dbReference>
<evidence type="ECO:0000313" key="3">
    <source>
        <dbReference type="Proteomes" id="UP000789405"/>
    </source>
</evidence>
<feature type="binding site" evidence="1">
    <location>
        <position position="195"/>
    </location>
    <ligand>
        <name>a divalent metal cation</name>
        <dbReference type="ChEBI" id="CHEBI:60240"/>
        <label>2</label>
    </ligand>
</feature>
<reference evidence="2" key="1">
    <citation type="submission" date="2021-06" db="EMBL/GenBank/DDBJ databases">
        <authorList>
            <person name="Kallberg Y."/>
            <person name="Tangrot J."/>
            <person name="Rosling A."/>
        </authorList>
    </citation>
    <scope>NUCLEOTIDE SEQUENCE</scope>
    <source>
        <strain evidence="2">MA453B</strain>
    </source>
</reference>
<dbReference type="Proteomes" id="UP000789405">
    <property type="component" value="Unassembled WGS sequence"/>
</dbReference>
<dbReference type="InterPro" id="IPR053044">
    <property type="entry name" value="Metallo-hydrolase/TatD-type"/>
</dbReference>
<accession>A0A9N9EQX1</accession>
<organism evidence="2 3">
    <name type="scientific">Dentiscutata erythropus</name>
    <dbReference type="NCBI Taxonomy" id="1348616"/>
    <lineage>
        <taxon>Eukaryota</taxon>
        <taxon>Fungi</taxon>
        <taxon>Fungi incertae sedis</taxon>
        <taxon>Mucoromycota</taxon>
        <taxon>Glomeromycotina</taxon>
        <taxon>Glomeromycetes</taxon>
        <taxon>Diversisporales</taxon>
        <taxon>Gigasporaceae</taxon>
        <taxon>Dentiscutata</taxon>
    </lineage>
</organism>
<gene>
    <name evidence="2" type="ORF">DERYTH_LOCUS12398</name>
</gene>
<keyword evidence="1" id="KW-0479">Metal-binding</keyword>
<dbReference type="SUPFAM" id="SSF51556">
    <property type="entry name" value="Metallo-dependent hydrolases"/>
    <property type="match status" value="1"/>
</dbReference>
<keyword evidence="3" id="KW-1185">Reference proteome</keyword>
<name>A0A9N9EQX1_9GLOM</name>
<feature type="binding site" evidence="1">
    <location>
        <position position="147"/>
    </location>
    <ligand>
        <name>a divalent metal cation</name>
        <dbReference type="ChEBI" id="CHEBI:60240"/>
        <label>1</label>
    </ligand>
</feature>
<dbReference type="EMBL" id="CAJVPY010008094">
    <property type="protein sequence ID" value="CAG8691332.1"/>
    <property type="molecule type" value="Genomic_DNA"/>
</dbReference>
<protein>
    <submittedName>
        <fullName evidence="2">17454_t:CDS:1</fullName>
    </submittedName>
</protein>